<proteinExistence type="predicted"/>
<name>A0AAE9LNH0_9ABAC</name>
<dbReference type="Proteomes" id="UP001256712">
    <property type="component" value="Segment"/>
</dbReference>
<protein>
    <recommendedName>
        <fullName evidence="3">Ac52</fullName>
    </recommendedName>
</protein>
<dbReference type="InterPro" id="IPR020201">
    <property type="entry name" value="AcMNPV_Orf52"/>
</dbReference>
<accession>A0AAE9LNH0</accession>
<dbReference type="EMBL" id="OL685370">
    <property type="protein sequence ID" value="USC25900.1"/>
    <property type="molecule type" value="Genomic_DNA"/>
</dbReference>
<keyword evidence="2" id="KW-1185">Reference proteome</keyword>
<dbReference type="Pfam" id="PF11077">
    <property type="entry name" value="DUF2616"/>
    <property type="match status" value="1"/>
</dbReference>
<organism evidence="1 2">
    <name type="scientific">Palpita vitrealis nucleopolyhedrovirus</name>
    <dbReference type="NCBI Taxonomy" id="2951960"/>
    <lineage>
        <taxon>Viruses</taxon>
        <taxon>Viruses incertae sedis</taxon>
        <taxon>Naldaviricetes</taxon>
        <taxon>Lefavirales</taxon>
        <taxon>Baculoviridae</taxon>
        <taxon>Alphabaculovirus</taxon>
        <taxon>Alphabaculovirus pavitrealis</taxon>
    </lineage>
</organism>
<evidence type="ECO:0000313" key="1">
    <source>
        <dbReference type="EMBL" id="USC25900.1"/>
    </source>
</evidence>
<evidence type="ECO:0000313" key="2">
    <source>
        <dbReference type="Proteomes" id="UP001256712"/>
    </source>
</evidence>
<reference evidence="1" key="1">
    <citation type="journal article" date="2022" name="J. Invertebr. Pathol.">
        <title>Identification of a new nucleopolyhedrovirus isolated from the olive leaf moth, Palpita vitrealis, from two locations in Egypt.</title>
        <authorList>
            <person name="El-Salamouny S."/>
            <person name="Wennmann J.T."/>
            <person name="Kleespies R.G."/>
            <person name="Richert-Poggeler K.R."/>
            <person name="Mansour A."/>
            <person name="Awad M."/>
            <person name="Agamy E."/>
            <person name="Salama R."/>
            <person name="Jehle J.A."/>
        </authorList>
    </citation>
    <scope>NUCLEOTIDE SEQUENCE</scope>
    <source>
        <strain evidence="1">Giza 2005</strain>
    </source>
</reference>
<evidence type="ECO:0008006" key="3">
    <source>
        <dbReference type="Google" id="ProtNLM"/>
    </source>
</evidence>
<sequence>MSWPYSNSFKLIKAYQNYSSAYKNCTNHKRKTILFNKWAQDVMDNELRYESYPYKNCEAFCQMCLSMVTINEYLCCDICLFPIIDCLNKQRQLTSRQQLYMFAFLSVCYWKESISNNNDNAKMFGDNNEKQIWIHRLKIAWETADAPFICYFAQSTVCLQCLTNNKNVIKQFSDINFNINYFCYNCLFPLFDTLVYV</sequence>